<proteinExistence type="predicted"/>
<evidence type="ECO:0000256" key="1">
    <source>
        <dbReference type="SAM" id="MobiDB-lite"/>
    </source>
</evidence>
<evidence type="ECO:0000313" key="2">
    <source>
        <dbReference type="EMBL" id="KAK1374320.1"/>
    </source>
</evidence>
<sequence>MGAMKGMFMCGVGRGHLSTGPKFLGVKNCEVVNSGHGKRRSYDGHSFRALFRRQVNVKATAVTSDRNGLNSTERDGIVEESSANAEKLVVDCSREEQVQTSEVAGSDLVKKIP</sequence>
<accession>A0AAD8HYP6</accession>
<name>A0AAD8HYP6_9APIA</name>
<organism evidence="2 3">
    <name type="scientific">Heracleum sosnowskyi</name>
    <dbReference type="NCBI Taxonomy" id="360622"/>
    <lineage>
        <taxon>Eukaryota</taxon>
        <taxon>Viridiplantae</taxon>
        <taxon>Streptophyta</taxon>
        <taxon>Embryophyta</taxon>
        <taxon>Tracheophyta</taxon>
        <taxon>Spermatophyta</taxon>
        <taxon>Magnoliopsida</taxon>
        <taxon>eudicotyledons</taxon>
        <taxon>Gunneridae</taxon>
        <taxon>Pentapetalae</taxon>
        <taxon>asterids</taxon>
        <taxon>campanulids</taxon>
        <taxon>Apiales</taxon>
        <taxon>Apiaceae</taxon>
        <taxon>Apioideae</taxon>
        <taxon>apioid superclade</taxon>
        <taxon>Tordylieae</taxon>
        <taxon>Tordyliinae</taxon>
        <taxon>Heracleum</taxon>
    </lineage>
</organism>
<dbReference type="AlphaFoldDB" id="A0AAD8HYP6"/>
<evidence type="ECO:0000313" key="3">
    <source>
        <dbReference type="Proteomes" id="UP001237642"/>
    </source>
</evidence>
<reference evidence="2" key="2">
    <citation type="submission" date="2023-05" db="EMBL/GenBank/DDBJ databases">
        <authorList>
            <person name="Schelkunov M.I."/>
        </authorList>
    </citation>
    <scope>NUCLEOTIDE SEQUENCE</scope>
    <source>
        <strain evidence="2">Hsosn_3</strain>
        <tissue evidence="2">Leaf</tissue>
    </source>
</reference>
<keyword evidence="3" id="KW-1185">Reference proteome</keyword>
<dbReference type="Proteomes" id="UP001237642">
    <property type="component" value="Unassembled WGS sequence"/>
</dbReference>
<gene>
    <name evidence="2" type="ORF">POM88_030513</name>
</gene>
<comment type="caution">
    <text evidence="2">The sequence shown here is derived from an EMBL/GenBank/DDBJ whole genome shotgun (WGS) entry which is preliminary data.</text>
</comment>
<dbReference type="EMBL" id="JAUIZM010000007">
    <property type="protein sequence ID" value="KAK1374320.1"/>
    <property type="molecule type" value="Genomic_DNA"/>
</dbReference>
<reference evidence="2" key="1">
    <citation type="submission" date="2023-02" db="EMBL/GenBank/DDBJ databases">
        <title>Genome of toxic invasive species Heracleum sosnowskyi carries increased number of genes despite the absence of recent whole-genome duplications.</title>
        <authorList>
            <person name="Schelkunov M."/>
            <person name="Shtratnikova V."/>
            <person name="Makarenko M."/>
            <person name="Klepikova A."/>
            <person name="Omelchenko D."/>
            <person name="Novikova G."/>
            <person name="Obukhova E."/>
            <person name="Bogdanov V."/>
            <person name="Penin A."/>
            <person name="Logacheva M."/>
        </authorList>
    </citation>
    <scope>NUCLEOTIDE SEQUENCE</scope>
    <source>
        <strain evidence="2">Hsosn_3</strain>
        <tissue evidence="2">Leaf</tissue>
    </source>
</reference>
<protein>
    <submittedName>
        <fullName evidence="2">Uncharacterized protein</fullName>
    </submittedName>
</protein>
<feature type="region of interest" description="Disordered" evidence="1">
    <location>
        <begin position="64"/>
        <end position="83"/>
    </location>
</feature>